<name>X0VE70_9ZZZZ</name>
<keyword evidence="1" id="KW-0472">Membrane</keyword>
<gene>
    <name evidence="2" type="ORF">S01H1_54332</name>
</gene>
<dbReference type="EMBL" id="BARS01035247">
    <property type="protein sequence ID" value="GAG16449.1"/>
    <property type="molecule type" value="Genomic_DNA"/>
</dbReference>
<dbReference type="AlphaFoldDB" id="X0VE70"/>
<feature type="transmembrane region" description="Helical" evidence="1">
    <location>
        <begin position="231"/>
        <end position="256"/>
    </location>
</feature>
<proteinExistence type="predicted"/>
<keyword evidence="1" id="KW-1133">Transmembrane helix</keyword>
<reference evidence="2" key="1">
    <citation type="journal article" date="2014" name="Front. Microbiol.">
        <title>High frequency of phylogenetically diverse reductive dehalogenase-homologous genes in deep subseafloor sedimentary metagenomes.</title>
        <authorList>
            <person name="Kawai M."/>
            <person name="Futagami T."/>
            <person name="Toyoda A."/>
            <person name="Takaki Y."/>
            <person name="Nishi S."/>
            <person name="Hori S."/>
            <person name="Arai W."/>
            <person name="Tsubouchi T."/>
            <person name="Morono Y."/>
            <person name="Uchiyama I."/>
            <person name="Ito T."/>
            <person name="Fujiyama A."/>
            <person name="Inagaki F."/>
            <person name="Takami H."/>
        </authorList>
    </citation>
    <scope>NUCLEOTIDE SEQUENCE</scope>
    <source>
        <strain evidence="2">Expedition CK06-06</strain>
    </source>
</reference>
<feature type="non-terminal residue" evidence="2">
    <location>
        <position position="1"/>
    </location>
</feature>
<accession>X0VE70</accession>
<evidence type="ECO:0000256" key="1">
    <source>
        <dbReference type="SAM" id="Phobius"/>
    </source>
</evidence>
<comment type="caution">
    <text evidence="2">The sequence shown here is derived from an EMBL/GenBank/DDBJ whole genome shotgun (WGS) entry which is preliminary data.</text>
</comment>
<evidence type="ECO:0000313" key="2">
    <source>
        <dbReference type="EMBL" id="GAG16449.1"/>
    </source>
</evidence>
<keyword evidence="1" id="KW-0812">Transmembrane</keyword>
<dbReference type="SUPFAM" id="SSF55486">
    <property type="entry name" value="Metalloproteases ('zincins'), catalytic domain"/>
    <property type="match status" value="1"/>
</dbReference>
<organism evidence="2">
    <name type="scientific">marine sediment metagenome</name>
    <dbReference type="NCBI Taxonomy" id="412755"/>
    <lineage>
        <taxon>unclassified sequences</taxon>
        <taxon>metagenomes</taxon>
        <taxon>ecological metagenomes</taxon>
    </lineage>
</organism>
<sequence length="258" mass="29001">PPIDNYTYYDGMGIYDRLFDDSYRRLFFDLDAADLVVTGYAFILDNATFASPGIWNGGGLFTGLGGNQRTLQLMELDRLYYPNRTESIAVPRQGLSTVLFHETGHAIGFPHTFTSTQYVADFTADTMGYYGDFTRFSQIRIESFQRYAAEQEIFAAQKIAQELLQTNAEIEWLVSLQGTWGDIAGNYSSKEYLNSRQMAMELQQLLLEHTTDTSTVESSNTLSNVANYIDLLFTAVLMVIAVFATIAAGACVYFFYGK</sequence>
<protein>
    <submittedName>
        <fullName evidence="2">Uncharacterized protein</fullName>
    </submittedName>
</protein>